<evidence type="ECO:0000256" key="1">
    <source>
        <dbReference type="SAM" id="MobiDB-lite"/>
    </source>
</evidence>
<dbReference type="OrthoDB" id="2750162at2759"/>
<dbReference type="EMBL" id="AYKW01000013">
    <property type="protein sequence ID" value="PIL30808.1"/>
    <property type="molecule type" value="Genomic_DNA"/>
</dbReference>
<reference evidence="2 3" key="1">
    <citation type="journal article" date="2015" name="Sci. Rep.">
        <title>Chromosome-level genome map provides insights into diverse defense mechanisms in the medicinal fungus Ganoderma sinense.</title>
        <authorList>
            <person name="Zhu Y."/>
            <person name="Xu J."/>
            <person name="Sun C."/>
            <person name="Zhou S."/>
            <person name="Xu H."/>
            <person name="Nelson D.R."/>
            <person name="Qian J."/>
            <person name="Song J."/>
            <person name="Luo H."/>
            <person name="Xiang L."/>
            <person name="Li Y."/>
            <person name="Xu Z."/>
            <person name="Ji A."/>
            <person name="Wang L."/>
            <person name="Lu S."/>
            <person name="Hayward A."/>
            <person name="Sun W."/>
            <person name="Li X."/>
            <person name="Schwartz D.C."/>
            <person name="Wang Y."/>
            <person name="Chen S."/>
        </authorList>
    </citation>
    <scope>NUCLEOTIDE SEQUENCE [LARGE SCALE GENOMIC DNA]</scope>
    <source>
        <strain evidence="2 3">ZZ0214-1</strain>
    </source>
</reference>
<dbReference type="Proteomes" id="UP000230002">
    <property type="component" value="Unassembled WGS sequence"/>
</dbReference>
<feature type="region of interest" description="Disordered" evidence="1">
    <location>
        <begin position="174"/>
        <end position="213"/>
    </location>
</feature>
<protein>
    <submittedName>
        <fullName evidence="2">Uncharacterized protein</fullName>
    </submittedName>
</protein>
<keyword evidence="3" id="KW-1185">Reference proteome</keyword>
<proteinExistence type="predicted"/>
<evidence type="ECO:0000313" key="3">
    <source>
        <dbReference type="Proteomes" id="UP000230002"/>
    </source>
</evidence>
<organism evidence="2 3">
    <name type="scientific">Ganoderma sinense ZZ0214-1</name>
    <dbReference type="NCBI Taxonomy" id="1077348"/>
    <lineage>
        <taxon>Eukaryota</taxon>
        <taxon>Fungi</taxon>
        <taxon>Dikarya</taxon>
        <taxon>Basidiomycota</taxon>
        <taxon>Agaricomycotina</taxon>
        <taxon>Agaricomycetes</taxon>
        <taxon>Polyporales</taxon>
        <taxon>Polyporaceae</taxon>
        <taxon>Ganoderma</taxon>
    </lineage>
</organism>
<accession>A0A2G8SB27</accession>
<comment type="caution">
    <text evidence="2">The sequence shown here is derived from an EMBL/GenBank/DDBJ whole genome shotgun (WGS) entry which is preliminary data.</text>
</comment>
<gene>
    <name evidence="2" type="ORF">GSI_06976</name>
</gene>
<evidence type="ECO:0000313" key="2">
    <source>
        <dbReference type="EMBL" id="PIL30808.1"/>
    </source>
</evidence>
<sequence length="346" mass="36238">MNFFSNVYLHKDAGAKYLSGLSVRSIVLEVDRPAAVEPFVMILPTDKPESVDAALIAGWLAALNGQSVDTSGMSSSQHELLLTLICGYRAFLELPPTVKESDFYTLTHKLIDAAFELVTCFLLVLDDSYKLRDPEKLSKDDVTGIVTTFASMLDPHVREVIQDIDIDAILSAAPTSATSPPSPTSAKPNLASTKSKSRKHITDAGAVPPDVDATTTQSVTCSAAADNAELTLPAVGVHVQAAATAPVDGAPASAPGLAHGETIPRASRAVTIKEVPDVEALHCAPVLDVKGKGRAAVLEAIAGDSNDELPGLVDVEGSSDDSDREGGAHVDLVQVLTNLARVDSNL</sequence>
<dbReference type="STRING" id="1077348.A0A2G8SB27"/>
<name>A0A2G8SB27_9APHY</name>
<dbReference type="AlphaFoldDB" id="A0A2G8SB27"/>